<evidence type="ECO:0000256" key="6">
    <source>
        <dbReference type="ARBA" id="ARBA00023136"/>
    </source>
</evidence>
<feature type="transmembrane region" description="Helical" evidence="9">
    <location>
        <begin position="187"/>
        <end position="208"/>
    </location>
</feature>
<proteinExistence type="predicted"/>
<evidence type="ECO:0000256" key="7">
    <source>
        <dbReference type="ARBA" id="ARBA00023170"/>
    </source>
</evidence>
<sequence length="334" mass="37544">MTNKTGNSESLFDALRLFHRSDSIAIFEGSVGLFILIVDLLCNLVVCVIFVQHKETANAFNVYSLSLAVADIILSAVAMPFSVLALFKGYWDFGSAWCTIQGVVAVWSCEASILTMTLAALHRYTKMLRTPFHKRLYTKGFIIKSIIFAWVLAIMGPVIYLLKGSSFAFVPAFAICTFDYYALDTTFAALMVIFLSIIPFNIILFCYLKVWRFVQAHKAAMSMRQVPTEEIRLNKLVGAIVFSFVLCWTPLVVVVFIIAFQGVLFVPREVCLFAIFMASTSSCLNPIIYTAFFRDAKKIFCRKIRCCCKLRAVSQIGPKLESTKIEMKNTSAQE</sequence>
<dbReference type="RefSeq" id="XP_031550048.1">
    <property type="nucleotide sequence ID" value="XM_031694188.1"/>
</dbReference>
<evidence type="ECO:0000256" key="8">
    <source>
        <dbReference type="ARBA" id="ARBA00023224"/>
    </source>
</evidence>
<evidence type="ECO:0000313" key="12">
    <source>
        <dbReference type="RefSeq" id="XP_031550048.1"/>
    </source>
</evidence>
<keyword evidence="6 9" id="KW-0472">Membrane</keyword>
<feature type="transmembrane region" description="Helical" evidence="9">
    <location>
        <begin position="31"/>
        <end position="51"/>
    </location>
</feature>
<dbReference type="OrthoDB" id="5963485at2759"/>
<protein>
    <submittedName>
        <fullName evidence="12">Melatonin receptor type 1A-like</fullName>
    </submittedName>
</protein>
<dbReference type="Proteomes" id="UP000515163">
    <property type="component" value="Unplaced"/>
</dbReference>
<dbReference type="GO" id="GO:0005886">
    <property type="term" value="C:plasma membrane"/>
    <property type="evidence" value="ECO:0007669"/>
    <property type="project" value="UniProtKB-SubCell"/>
</dbReference>
<reference evidence="12" key="1">
    <citation type="submission" date="2025-08" db="UniProtKB">
        <authorList>
            <consortium name="RefSeq"/>
        </authorList>
    </citation>
    <scope>IDENTIFICATION</scope>
    <source>
        <tissue evidence="12">Tentacle</tissue>
    </source>
</reference>
<evidence type="ECO:0000256" key="3">
    <source>
        <dbReference type="ARBA" id="ARBA00022692"/>
    </source>
</evidence>
<dbReference type="CDD" id="cd00637">
    <property type="entry name" value="7tm_classA_rhodopsin-like"/>
    <property type="match status" value="1"/>
</dbReference>
<keyword evidence="11" id="KW-1185">Reference proteome</keyword>
<evidence type="ECO:0000256" key="5">
    <source>
        <dbReference type="ARBA" id="ARBA00023040"/>
    </source>
</evidence>
<evidence type="ECO:0000256" key="9">
    <source>
        <dbReference type="SAM" id="Phobius"/>
    </source>
</evidence>
<evidence type="ECO:0000256" key="4">
    <source>
        <dbReference type="ARBA" id="ARBA00022989"/>
    </source>
</evidence>
<dbReference type="PRINTS" id="PR00237">
    <property type="entry name" value="GPCRRHODOPSN"/>
</dbReference>
<dbReference type="InterPro" id="IPR000276">
    <property type="entry name" value="GPCR_Rhodpsn"/>
</dbReference>
<dbReference type="Gene3D" id="1.20.1070.10">
    <property type="entry name" value="Rhodopsin 7-helix transmembrane proteins"/>
    <property type="match status" value="1"/>
</dbReference>
<organism evidence="11 12">
    <name type="scientific">Actinia tenebrosa</name>
    <name type="common">Australian red waratah sea anemone</name>
    <dbReference type="NCBI Taxonomy" id="6105"/>
    <lineage>
        <taxon>Eukaryota</taxon>
        <taxon>Metazoa</taxon>
        <taxon>Cnidaria</taxon>
        <taxon>Anthozoa</taxon>
        <taxon>Hexacorallia</taxon>
        <taxon>Actiniaria</taxon>
        <taxon>Actiniidae</taxon>
        <taxon>Actinia</taxon>
    </lineage>
</organism>
<evidence type="ECO:0000256" key="2">
    <source>
        <dbReference type="ARBA" id="ARBA00022475"/>
    </source>
</evidence>
<dbReference type="PANTHER" id="PTHR24228:SF59">
    <property type="entry name" value="NEUROPEPTIDE RECEPTOR 15"/>
    <property type="match status" value="1"/>
</dbReference>
<feature type="transmembrane region" description="Helical" evidence="9">
    <location>
        <begin position="236"/>
        <end position="260"/>
    </location>
</feature>
<keyword evidence="7" id="KW-0675">Receptor</keyword>
<feature type="transmembrane region" description="Helical" evidence="9">
    <location>
        <begin position="272"/>
        <end position="293"/>
    </location>
</feature>
<evidence type="ECO:0000313" key="11">
    <source>
        <dbReference type="Proteomes" id="UP000515163"/>
    </source>
</evidence>
<dbReference type="InParanoid" id="A0A6P8H355"/>
<dbReference type="Pfam" id="PF00001">
    <property type="entry name" value="7tm_1"/>
    <property type="match status" value="1"/>
</dbReference>
<dbReference type="PROSITE" id="PS50262">
    <property type="entry name" value="G_PROTEIN_RECEP_F1_2"/>
    <property type="match status" value="1"/>
</dbReference>
<evidence type="ECO:0000259" key="10">
    <source>
        <dbReference type="PROSITE" id="PS50262"/>
    </source>
</evidence>
<keyword evidence="3 9" id="KW-0812">Transmembrane</keyword>
<dbReference type="SUPFAM" id="SSF81321">
    <property type="entry name" value="Family A G protein-coupled receptor-like"/>
    <property type="match status" value="1"/>
</dbReference>
<dbReference type="PANTHER" id="PTHR24228">
    <property type="entry name" value="B2 BRADYKININ RECEPTOR/ANGIOTENSIN II RECEPTOR"/>
    <property type="match status" value="1"/>
</dbReference>
<dbReference type="AlphaFoldDB" id="A0A6P8H355"/>
<feature type="transmembrane region" description="Helical" evidence="9">
    <location>
        <begin position="141"/>
        <end position="162"/>
    </location>
</feature>
<feature type="transmembrane region" description="Helical" evidence="9">
    <location>
        <begin position="99"/>
        <end position="121"/>
    </location>
</feature>
<dbReference type="InterPro" id="IPR017452">
    <property type="entry name" value="GPCR_Rhodpsn_7TM"/>
</dbReference>
<keyword evidence="5" id="KW-0297">G-protein coupled receptor</keyword>
<keyword evidence="4 9" id="KW-1133">Transmembrane helix</keyword>
<dbReference type="GO" id="GO:0004930">
    <property type="term" value="F:G protein-coupled receptor activity"/>
    <property type="evidence" value="ECO:0007669"/>
    <property type="project" value="UniProtKB-KW"/>
</dbReference>
<gene>
    <name evidence="12" type="primary">LOC116287505</name>
</gene>
<feature type="transmembrane region" description="Helical" evidence="9">
    <location>
        <begin position="63"/>
        <end position="87"/>
    </location>
</feature>
<dbReference type="KEGG" id="aten:116287505"/>
<keyword evidence="8" id="KW-0807">Transducer</keyword>
<feature type="domain" description="G-protein coupled receptors family 1 profile" evidence="10">
    <location>
        <begin position="42"/>
        <end position="289"/>
    </location>
</feature>
<name>A0A6P8H355_ACTTE</name>
<keyword evidence="2" id="KW-1003">Cell membrane</keyword>
<accession>A0A6P8H355</accession>
<evidence type="ECO:0000256" key="1">
    <source>
        <dbReference type="ARBA" id="ARBA00004651"/>
    </source>
</evidence>
<comment type="subcellular location">
    <subcellularLocation>
        <location evidence="1">Cell membrane</location>
        <topology evidence="1">Multi-pass membrane protein</topology>
    </subcellularLocation>
</comment>
<dbReference type="GeneID" id="116287505"/>